<dbReference type="PATRIC" id="fig|379893.4.peg.1086"/>
<dbReference type="OrthoDB" id="6447548at2"/>
<dbReference type="Gene3D" id="3.30.420.40">
    <property type="match status" value="1"/>
</dbReference>
<sequence length="262" mass="29554">MSFRCWQVGLHIQHERIVIVALQRERVGWSLRRWWSVPLPDGAVDRGIVIQPDGIVNVLRDWRCELPLQHQVAMAFPAARTLQKAIPRPALTLRERDSTQWVVSNTAKRMEMDAAALCFDYTPDETQREYRVTVAQQREVVALQQVAQKLNLQVAAITPDASALHYFLPYLDLPEQGVVWRDADAWLWATDKSWGATGFSQAATFDELHSQVQQPLTLCTAQSAAQPHIDPWSIIVKRQPPLPPDGDAFAVAIALALGAHTW</sequence>
<name>A0A0L0GMC0_9ENTR</name>
<comment type="caution">
    <text evidence="1">The sequence shown here is derived from an EMBL/GenBank/DDBJ whole genome shotgun (WGS) entry which is preliminary data.</text>
</comment>
<accession>A0A0L0GMC0</accession>
<dbReference type="EMBL" id="JNGI01000155">
    <property type="protein sequence ID" value="KNC90195.1"/>
    <property type="molecule type" value="Genomic_DNA"/>
</dbReference>
<dbReference type="STRING" id="379893.GCA_001297775_00052"/>
<gene>
    <name evidence="1" type="ORF">GM31_05325</name>
</gene>
<proteinExistence type="predicted"/>
<dbReference type="Gene3D" id="3.30.1490.300">
    <property type="match status" value="1"/>
</dbReference>
<evidence type="ECO:0008006" key="3">
    <source>
        <dbReference type="Google" id="ProtNLM"/>
    </source>
</evidence>
<dbReference type="AlphaFoldDB" id="A0A0L0GMC0"/>
<reference evidence="1 2" key="1">
    <citation type="journal article" date="2015" name="Appl. Environ. Microbiol.">
        <title>The Enterobacterium Trabulsiella odontotermitis Presents Novel Adaptations Related to Its Association with Fungus-Growing Termites.</title>
        <authorList>
            <person name="Sapountzis P."/>
            <person name="Gruntjes T."/>
            <person name="Otani S."/>
            <person name="Estevez J."/>
            <person name="da Costa R.R."/>
            <person name="Plunkett G.3rd."/>
            <person name="Perna N.T."/>
            <person name="Poulsen M."/>
        </authorList>
    </citation>
    <scope>NUCLEOTIDE SEQUENCE [LARGE SCALE GENOMIC DNA]</scope>
    <source>
        <strain evidence="1 2">12</strain>
    </source>
</reference>
<organism evidence="1 2">
    <name type="scientific">Trabulsiella odontotermitis</name>
    <dbReference type="NCBI Taxonomy" id="379893"/>
    <lineage>
        <taxon>Bacteria</taxon>
        <taxon>Pseudomonadati</taxon>
        <taxon>Pseudomonadota</taxon>
        <taxon>Gammaproteobacteria</taxon>
        <taxon>Enterobacterales</taxon>
        <taxon>Enterobacteriaceae</taxon>
        <taxon>Trabulsiella</taxon>
    </lineage>
</organism>
<dbReference type="Proteomes" id="UP000037393">
    <property type="component" value="Unassembled WGS sequence"/>
</dbReference>
<keyword evidence="2" id="KW-1185">Reference proteome</keyword>
<evidence type="ECO:0000313" key="2">
    <source>
        <dbReference type="Proteomes" id="UP000037393"/>
    </source>
</evidence>
<evidence type="ECO:0000313" key="1">
    <source>
        <dbReference type="EMBL" id="KNC90195.1"/>
    </source>
</evidence>
<protein>
    <recommendedName>
        <fullName evidence="3">Pilus assembly protein</fullName>
    </recommendedName>
</protein>
<dbReference type="RefSeq" id="WP_049857830.1">
    <property type="nucleotide sequence ID" value="NZ_JNGI01000155.1"/>
</dbReference>